<comment type="caution">
    <text evidence="2">The sequence shown here is derived from an EMBL/GenBank/DDBJ whole genome shotgun (WGS) entry which is preliminary data.</text>
</comment>
<accession>A0A2M9BQB1</accession>
<feature type="region of interest" description="Disordered" evidence="1">
    <location>
        <begin position="79"/>
        <end position="102"/>
    </location>
</feature>
<gene>
    <name evidence="2" type="ORF">CLV45_1523</name>
</gene>
<sequence length="139" mass="15085">MALDLSFLTTRAECDDVLAALAAELASYQNRDTNLDYADFRTEQGQTKVKALLIGVEAEILGFTNLLATPGISASLRKQNETKLRKATDRRDNLKDVGGARSGPARVLSQVDVKQIDKQIEVLTEAQAEVTAHRATLAA</sequence>
<keyword evidence="3" id="KW-1185">Reference proteome</keyword>
<feature type="compositionally biased region" description="Basic and acidic residues" evidence="1">
    <location>
        <begin position="79"/>
        <end position="95"/>
    </location>
</feature>
<dbReference type="AlphaFoldDB" id="A0A2M9BQB1"/>
<reference evidence="2 3" key="1">
    <citation type="submission" date="2017-11" db="EMBL/GenBank/DDBJ databases">
        <title>Genomic Encyclopedia of Archaeal and Bacterial Type Strains, Phase II (KMG-II): From Individual Species to Whole Genera.</title>
        <authorList>
            <person name="Goeker M."/>
        </authorList>
    </citation>
    <scope>NUCLEOTIDE SEQUENCE [LARGE SCALE GENOMIC DNA]</scope>
    <source>
        <strain evidence="2 3">DSM 11115</strain>
    </source>
</reference>
<evidence type="ECO:0000256" key="1">
    <source>
        <dbReference type="SAM" id="MobiDB-lite"/>
    </source>
</evidence>
<dbReference type="RefSeq" id="WP_100335764.1">
    <property type="nucleotide sequence ID" value="NZ_PGFA01000001.1"/>
</dbReference>
<evidence type="ECO:0000313" key="3">
    <source>
        <dbReference type="Proteomes" id="UP000228535"/>
    </source>
</evidence>
<proteinExistence type="predicted"/>
<name>A0A2M9BQB1_9BACT</name>
<dbReference type="OrthoDB" id="881447at2"/>
<dbReference type="Proteomes" id="UP000228535">
    <property type="component" value="Unassembled WGS sequence"/>
</dbReference>
<evidence type="ECO:0000313" key="2">
    <source>
        <dbReference type="EMBL" id="PJJ60098.1"/>
    </source>
</evidence>
<organism evidence="2 3">
    <name type="scientific">Hymenobacter chitinivorans DSM 11115</name>
    <dbReference type="NCBI Taxonomy" id="1121954"/>
    <lineage>
        <taxon>Bacteria</taxon>
        <taxon>Pseudomonadati</taxon>
        <taxon>Bacteroidota</taxon>
        <taxon>Cytophagia</taxon>
        <taxon>Cytophagales</taxon>
        <taxon>Hymenobacteraceae</taxon>
        <taxon>Hymenobacter</taxon>
    </lineage>
</organism>
<dbReference type="EMBL" id="PGFA01000001">
    <property type="protein sequence ID" value="PJJ60098.1"/>
    <property type="molecule type" value="Genomic_DNA"/>
</dbReference>
<protein>
    <submittedName>
        <fullName evidence="2">Uncharacterized protein</fullName>
    </submittedName>
</protein>